<keyword evidence="3" id="KW-0378">Hydrolase</keyword>
<gene>
    <name evidence="3 6" type="primary">rsgA</name>
    <name evidence="6" type="ORF">WG617_02760</name>
</gene>
<keyword evidence="3" id="KW-0963">Cytoplasm</keyword>
<dbReference type="PROSITE" id="PS51721">
    <property type="entry name" value="G_CP"/>
    <property type="match status" value="1"/>
</dbReference>
<evidence type="ECO:0000313" key="7">
    <source>
        <dbReference type="Proteomes" id="UP001477443"/>
    </source>
</evidence>
<dbReference type="InterPro" id="IPR004881">
    <property type="entry name" value="Ribosome_biogen_GTPase_RsgA"/>
</dbReference>
<comment type="cofactor">
    <cofactor evidence="3">
        <name>Zn(2+)</name>
        <dbReference type="ChEBI" id="CHEBI:29105"/>
    </cofactor>
    <text evidence="3">Binds 1 zinc ion per subunit.</text>
</comment>
<evidence type="ECO:0000259" key="4">
    <source>
        <dbReference type="PROSITE" id="PS50936"/>
    </source>
</evidence>
<keyword evidence="7" id="KW-1185">Reference proteome</keyword>
<dbReference type="InterPro" id="IPR027417">
    <property type="entry name" value="P-loop_NTPase"/>
</dbReference>
<dbReference type="Pfam" id="PF03193">
    <property type="entry name" value="RsgA_GTPase"/>
    <property type="match status" value="1"/>
</dbReference>
<evidence type="ECO:0000313" key="6">
    <source>
        <dbReference type="EMBL" id="WXL28918.1"/>
    </source>
</evidence>
<dbReference type="InterPro" id="IPR030378">
    <property type="entry name" value="G_CP_dom"/>
</dbReference>
<feature type="binding site" evidence="3">
    <location>
        <begin position="159"/>
        <end position="167"/>
    </location>
    <ligand>
        <name>GTP</name>
        <dbReference type="ChEBI" id="CHEBI:37565"/>
    </ligand>
</feature>
<evidence type="ECO:0000259" key="5">
    <source>
        <dbReference type="PROSITE" id="PS51721"/>
    </source>
</evidence>
<keyword evidence="3" id="KW-0479">Metal-binding</keyword>
<dbReference type="PROSITE" id="PS50936">
    <property type="entry name" value="ENGC_GTPASE"/>
    <property type="match status" value="1"/>
</dbReference>
<dbReference type="Proteomes" id="UP001477443">
    <property type="component" value="Chromosome"/>
</dbReference>
<dbReference type="PANTHER" id="PTHR32120">
    <property type="entry name" value="SMALL RIBOSOMAL SUBUNIT BIOGENESIS GTPASE RSGA"/>
    <property type="match status" value="1"/>
</dbReference>
<name>A0ABZ2RPE8_9BACT</name>
<comment type="subunit">
    <text evidence="3">Monomer. Associates with 30S ribosomal subunit, binds 16S rRNA.</text>
</comment>
<feature type="binding site" evidence="3">
    <location>
        <begin position="108"/>
        <end position="111"/>
    </location>
    <ligand>
        <name>GTP</name>
        <dbReference type="ChEBI" id="CHEBI:37565"/>
    </ligand>
</feature>
<dbReference type="RefSeq" id="WP_338822473.1">
    <property type="nucleotide sequence ID" value="NZ_CP148067.1"/>
</dbReference>
<keyword evidence="1 3" id="KW-0547">Nucleotide-binding</keyword>
<dbReference type="Gene3D" id="3.40.50.300">
    <property type="entry name" value="P-loop containing nucleotide triphosphate hydrolases"/>
    <property type="match status" value="1"/>
</dbReference>
<accession>A0ABZ2RPE8</accession>
<dbReference type="Gene3D" id="1.10.40.50">
    <property type="entry name" value="Probable gtpase engc, domain 3"/>
    <property type="match status" value="1"/>
</dbReference>
<dbReference type="SUPFAM" id="SSF52540">
    <property type="entry name" value="P-loop containing nucleoside triphosphate hydrolases"/>
    <property type="match status" value="1"/>
</dbReference>
<keyword evidence="2 3" id="KW-0342">GTP-binding</keyword>
<keyword evidence="3" id="KW-0862">Zinc</keyword>
<dbReference type="EC" id="3.6.1.-" evidence="3"/>
<comment type="function">
    <text evidence="3">One of several proteins that assist in the late maturation steps of the functional core of the 30S ribosomal subunit. Helps release RbfA from mature subunits. May play a role in the assembly of ribosomal proteins into the subunit. Circularly permuted GTPase that catalyzes slow GTP hydrolysis, GTPase activity is stimulated by the 30S ribosomal subunit.</text>
</comment>
<dbReference type="HAMAP" id="MF_01820">
    <property type="entry name" value="GTPase_RsgA"/>
    <property type="match status" value="1"/>
</dbReference>
<dbReference type="NCBIfam" id="TIGR00157">
    <property type="entry name" value="ribosome small subunit-dependent GTPase A"/>
    <property type="match status" value="1"/>
</dbReference>
<dbReference type="SUPFAM" id="SSF50249">
    <property type="entry name" value="Nucleic acid-binding proteins"/>
    <property type="match status" value="1"/>
</dbReference>
<sequence length="283" mass="32354">MVGKIYSINAGKYYINDESGKIHILPAAGVLRYKNNSPVVGDFVKFDEDKHLSNILERKNLLIRPKVANIDNVLIVMSIVEPNFSTFLVDKYMAYIEANNIVPILVITKNDIDNFDTCSKIENEYISLGYRVISVNYNNNIWVDKIKSIFKNHTNVLMGQSGVGKTTLINKITNSNYYTQEISKNANRGKHTTRVVQIVNAFDGELIDTPGFSSLDIHFSKTEIAKSFKQFKELGAFCKFKSCLHCNEPEEYCNIKLSVKNNVIPLFRYENYLKILKEIKNDK</sequence>
<feature type="binding site" evidence="3">
    <location>
        <position position="253"/>
    </location>
    <ligand>
        <name>Zn(2+)</name>
        <dbReference type="ChEBI" id="CHEBI:29105"/>
    </ligand>
</feature>
<dbReference type="PANTHER" id="PTHR32120:SF11">
    <property type="entry name" value="SMALL RIBOSOMAL SUBUNIT BIOGENESIS GTPASE RSGA 1, MITOCHONDRIAL-RELATED"/>
    <property type="match status" value="1"/>
</dbReference>
<evidence type="ECO:0000256" key="1">
    <source>
        <dbReference type="ARBA" id="ARBA00022741"/>
    </source>
</evidence>
<organism evidence="6 7">
    <name type="scientific">Mycoplasmopsis felifaucium</name>
    <dbReference type="NCBI Taxonomy" id="35768"/>
    <lineage>
        <taxon>Bacteria</taxon>
        <taxon>Bacillati</taxon>
        <taxon>Mycoplasmatota</taxon>
        <taxon>Mycoplasmoidales</taxon>
        <taxon>Metamycoplasmataceae</taxon>
        <taxon>Mycoplasmopsis</taxon>
    </lineage>
</organism>
<feature type="domain" description="CP-type G" evidence="5">
    <location>
        <begin position="59"/>
        <end position="215"/>
    </location>
</feature>
<reference evidence="6" key="1">
    <citation type="submission" date="2024-03" db="EMBL/GenBank/DDBJ databases">
        <title>Complete genome sequence of Mycoplasma felifaucium Z921 isolated from the trachea of a cheetah.</title>
        <authorList>
            <person name="Spergser J."/>
        </authorList>
    </citation>
    <scope>NUCLEOTIDE SEQUENCE [LARGE SCALE GENOMIC DNA]</scope>
    <source>
        <strain evidence="6">Z921</strain>
    </source>
</reference>
<feature type="binding site" evidence="3">
    <location>
        <position position="245"/>
    </location>
    <ligand>
        <name>Zn(2+)</name>
        <dbReference type="ChEBI" id="CHEBI:29105"/>
    </ligand>
</feature>
<dbReference type="EMBL" id="CP148067">
    <property type="protein sequence ID" value="WXL28918.1"/>
    <property type="molecule type" value="Genomic_DNA"/>
</dbReference>
<keyword evidence="3" id="KW-0699">rRNA-binding</keyword>
<dbReference type="InterPro" id="IPR012340">
    <property type="entry name" value="NA-bd_OB-fold"/>
</dbReference>
<keyword evidence="3" id="KW-0690">Ribosome biogenesis</keyword>
<dbReference type="CDD" id="cd01854">
    <property type="entry name" value="YjeQ_EngC"/>
    <property type="match status" value="1"/>
</dbReference>
<proteinExistence type="inferred from homology"/>
<feature type="binding site" evidence="3">
    <location>
        <position position="243"/>
    </location>
    <ligand>
        <name>Zn(2+)</name>
        <dbReference type="ChEBI" id="CHEBI:29105"/>
    </ligand>
</feature>
<feature type="domain" description="EngC GTPase" evidence="4">
    <location>
        <begin position="68"/>
        <end position="213"/>
    </location>
</feature>
<dbReference type="InterPro" id="IPR010914">
    <property type="entry name" value="RsgA_GTPase_dom"/>
</dbReference>
<keyword evidence="3" id="KW-0694">RNA-binding</keyword>
<dbReference type="Gene3D" id="2.40.50.140">
    <property type="entry name" value="Nucleic acid-binding proteins"/>
    <property type="match status" value="1"/>
</dbReference>
<comment type="similarity">
    <text evidence="3">Belongs to the TRAFAC class YlqF/YawG GTPase family. RsgA subfamily.</text>
</comment>
<protein>
    <recommendedName>
        <fullName evidence="3">Small ribosomal subunit biogenesis GTPase RsgA</fullName>
        <ecNumber evidence="3">3.6.1.-</ecNumber>
    </recommendedName>
</protein>
<evidence type="ECO:0000256" key="2">
    <source>
        <dbReference type="ARBA" id="ARBA00023134"/>
    </source>
</evidence>
<evidence type="ECO:0000256" key="3">
    <source>
        <dbReference type="HAMAP-Rule" id="MF_01820"/>
    </source>
</evidence>
<feature type="binding site" evidence="3">
    <location>
        <position position="238"/>
    </location>
    <ligand>
        <name>Zn(2+)</name>
        <dbReference type="ChEBI" id="CHEBI:29105"/>
    </ligand>
</feature>
<comment type="subcellular location">
    <subcellularLocation>
        <location evidence="3">Cytoplasm</location>
    </subcellularLocation>
</comment>